<comment type="caution">
    <text evidence="7">The sequence shown here is derived from an EMBL/GenBank/DDBJ whole genome shotgun (WGS) entry which is preliminary data.</text>
</comment>
<evidence type="ECO:0000256" key="4">
    <source>
        <dbReference type="PIRNR" id="PIRNR005054"/>
    </source>
</evidence>
<protein>
    <recommendedName>
        <fullName evidence="4">CRISPR-associated endoribonuclease</fullName>
    </recommendedName>
</protein>
<dbReference type="InterPro" id="IPR010156">
    <property type="entry name" value="CRISPR-assoc_prot_Cas6"/>
</dbReference>
<comment type="function">
    <text evidence="4">CRISPR (clustered regularly interspaced short palindromic repeat), is an adaptive immune system that provides protection against mobile genetic elements (viruses, transposable elements and conjugative plasmids). CRISPR clusters contain sequences complementary to antecedent mobile elements and target invading nucleic acids. CRISPR clusters are transcribed and processed into CRISPR RNA (crRNA).</text>
</comment>
<dbReference type="Proteomes" id="UP001250538">
    <property type="component" value="Unassembled WGS sequence"/>
</dbReference>
<dbReference type="InterPro" id="IPR045747">
    <property type="entry name" value="CRISPR-assoc_prot_Cas6_N_sf"/>
</dbReference>
<evidence type="ECO:0000313" key="7">
    <source>
        <dbReference type="EMBL" id="MDT8975805.1"/>
    </source>
</evidence>
<dbReference type="Gene3D" id="3.30.70.1890">
    <property type="match status" value="1"/>
</dbReference>
<evidence type="ECO:0000313" key="8">
    <source>
        <dbReference type="Proteomes" id="UP001250538"/>
    </source>
</evidence>
<dbReference type="GO" id="GO:0016788">
    <property type="term" value="F:hydrolase activity, acting on ester bonds"/>
    <property type="evidence" value="ECO:0007669"/>
    <property type="project" value="InterPro"/>
</dbReference>
<dbReference type="EMBL" id="JAVYAA010000001">
    <property type="protein sequence ID" value="MDT8975805.1"/>
    <property type="molecule type" value="Genomic_DNA"/>
</dbReference>
<keyword evidence="8" id="KW-1185">Reference proteome</keyword>
<keyword evidence="2" id="KW-0694">RNA-binding</keyword>
<dbReference type="Pfam" id="PF21350">
    <property type="entry name" value="Cas6_I-A"/>
    <property type="match status" value="1"/>
</dbReference>
<dbReference type="PANTHER" id="PTHR36984">
    <property type="entry name" value="CRISPR-ASSOCIATED ENDORIBONUCLEASE CAS6 1"/>
    <property type="match status" value="1"/>
</dbReference>
<keyword evidence="3" id="KW-0051">Antiviral defense</keyword>
<dbReference type="InterPro" id="IPR049435">
    <property type="entry name" value="Cas_Cas6_C"/>
</dbReference>
<dbReference type="PANTHER" id="PTHR36984:SF1">
    <property type="entry name" value="CRISPR-ASSOCIATED ENDORIBONUCLEASE CAS6 1"/>
    <property type="match status" value="1"/>
</dbReference>
<evidence type="ECO:0000259" key="6">
    <source>
        <dbReference type="Pfam" id="PF01881"/>
    </source>
</evidence>
<dbReference type="GO" id="GO:0003723">
    <property type="term" value="F:RNA binding"/>
    <property type="evidence" value="ECO:0007669"/>
    <property type="project" value="UniProtKB-KW"/>
</dbReference>
<dbReference type="NCBIfam" id="TIGR01877">
    <property type="entry name" value="cas_cas6"/>
    <property type="match status" value="1"/>
</dbReference>
<dbReference type="AlphaFoldDB" id="A0AAJ2JRU7"/>
<dbReference type="CDD" id="cd21140">
    <property type="entry name" value="Cas6_I-like"/>
    <property type="match status" value="1"/>
</dbReference>
<dbReference type="RefSeq" id="WP_315743999.1">
    <property type="nucleotide sequence ID" value="NZ_JAVYAA010000001.1"/>
</dbReference>
<dbReference type="PIRSF" id="PIRSF005054">
    <property type="entry name" value="PF1131"/>
    <property type="match status" value="1"/>
</dbReference>
<feature type="domain" description="CRISPR associated protein Cas6 C-terminal" evidence="6">
    <location>
        <begin position="126"/>
        <end position="245"/>
    </location>
</feature>
<name>A0AAJ2JRU7_9BACL</name>
<accession>A0AAJ2JRU7</accession>
<comment type="similarity">
    <text evidence="1 4">Belongs to the CRISPR-associated protein Cas6/Cse3/CasE family.</text>
</comment>
<proteinExistence type="inferred from homology"/>
<sequence length="251" mass="29126">MRIKITLTFDGKLTMPINHQEWIHGLIYHSIRDDGYRNFLHNTGYQQGKRQFRMFTFSRLNGSYKLDRNSSTLEFEPPHVSFIFSAYDKKLIQELVSSLLIRDDLRLGSSQVKVVSIDQIHDTVSEKMLIRLLTPVTMYSTFQLHDKKKTYFYSPWEEEFSKLIHANALKKYEALHGEAIAVNKSISLIPFYRERIKSITSKFKSTLIKGWTGDFLLEGDLDLIQLTYDVGLGAKNSNGHGLYEVIRHLGD</sequence>
<feature type="active site" description="Proton acceptor" evidence="5">
    <location>
        <position position="28"/>
    </location>
</feature>
<organism evidence="7 8">
    <name type="scientific">Paenibacillus suaedae</name>
    <dbReference type="NCBI Taxonomy" id="3077233"/>
    <lineage>
        <taxon>Bacteria</taxon>
        <taxon>Bacillati</taxon>
        <taxon>Bacillota</taxon>
        <taxon>Bacilli</taxon>
        <taxon>Bacillales</taxon>
        <taxon>Paenibacillaceae</taxon>
        <taxon>Paenibacillus</taxon>
    </lineage>
</organism>
<dbReference type="Pfam" id="PF01881">
    <property type="entry name" value="Cas_Cas6_C"/>
    <property type="match status" value="1"/>
</dbReference>
<dbReference type="GO" id="GO:0051607">
    <property type="term" value="P:defense response to virus"/>
    <property type="evidence" value="ECO:0007669"/>
    <property type="project" value="UniProtKB-KW"/>
</dbReference>
<gene>
    <name evidence="7" type="primary">cas6</name>
    <name evidence="7" type="ORF">RQP50_06075</name>
</gene>
<evidence type="ECO:0000256" key="5">
    <source>
        <dbReference type="PIRSR" id="PIRSR005054-50"/>
    </source>
</evidence>
<evidence type="ECO:0000256" key="1">
    <source>
        <dbReference type="ARBA" id="ARBA00005937"/>
    </source>
</evidence>
<feature type="active site" description="Proton donor" evidence="5">
    <location>
        <position position="41"/>
    </location>
</feature>
<evidence type="ECO:0000256" key="3">
    <source>
        <dbReference type="ARBA" id="ARBA00023118"/>
    </source>
</evidence>
<reference evidence="8" key="1">
    <citation type="submission" date="2023-09" db="EMBL/GenBank/DDBJ databases">
        <title>Paenibacillus sp. chi10 Genome sequencing and assembly.</title>
        <authorList>
            <person name="Kim I."/>
        </authorList>
    </citation>
    <scope>NUCLEOTIDE SEQUENCE [LARGE SCALE GENOMIC DNA]</scope>
    <source>
        <strain evidence="8">chi10</strain>
    </source>
</reference>
<evidence type="ECO:0000256" key="2">
    <source>
        <dbReference type="ARBA" id="ARBA00022884"/>
    </source>
</evidence>
<dbReference type="Gene3D" id="3.30.70.1900">
    <property type="match status" value="1"/>
</dbReference>